<dbReference type="Gene3D" id="1.10.630.10">
    <property type="entry name" value="Cytochrome P450"/>
    <property type="match status" value="2"/>
</dbReference>
<dbReference type="GO" id="GO:0016705">
    <property type="term" value="F:oxidoreductase activity, acting on paired donors, with incorporation or reduction of molecular oxygen"/>
    <property type="evidence" value="ECO:0007669"/>
    <property type="project" value="InterPro"/>
</dbReference>
<protein>
    <recommendedName>
        <fullName evidence="5">Cytochrome P450</fullName>
    </recommendedName>
</protein>
<keyword evidence="1" id="KW-0349">Heme</keyword>
<dbReference type="PROSITE" id="PS00086">
    <property type="entry name" value="CYTOCHROME_P450"/>
    <property type="match status" value="2"/>
</dbReference>
<dbReference type="GO" id="GO:0004497">
    <property type="term" value="F:monooxygenase activity"/>
    <property type="evidence" value="ECO:0007669"/>
    <property type="project" value="InterPro"/>
</dbReference>
<keyword evidence="2" id="KW-0472">Membrane</keyword>
<evidence type="ECO:0000256" key="2">
    <source>
        <dbReference type="SAM" id="Phobius"/>
    </source>
</evidence>
<keyword evidence="1" id="KW-0479">Metal-binding</keyword>
<dbReference type="GO" id="GO:0005506">
    <property type="term" value="F:iron ion binding"/>
    <property type="evidence" value="ECO:0007669"/>
    <property type="project" value="InterPro"/>
</dbReference>
<evidence type="ECO:0000256" key="1">
    <source>
        <dbReference type="PIRSR" id="PIRSR602401-1"/>
    </source>
</evidence>
<dbReference type="PRINTS" id="PR00463">
    <property type="entry name" value="EP450I"/>
</dbReference>
<organism evidence="3 4">
    <name type="scientific">Cannabis sativa</name>
    <name type="common">Hemp</name>
    <name type="synonym">Marijuana</name>
    <dbReference type="NCBI Taxonomy" id="3483"/>
    <lineage>
        <taxon>Eukaryota</taxon>
        <taxon>Viridiplantae</taxon>
        <taxon>Streptophyta</taxon>
        <taxon>Embryophyta</taxon>
        <taxon>Tracheophyta</taxon>
        <taxon>Spermatophyta</taxon>
        <taxon>Magnoliopsida</taxon>
        <taxon>eudicotyledons</taxon>
        <taxon>Gunneridae</taxon>
        <taxon>Pentapetalae</taxon>
        <taxon>rosids</taxon>
        <taxon>fabids</taxon>
        <taxon>Rosales</taxon>
        <taxon>Cannabaceae</taxon>
        <taxon>Cannabis</taxon>
    </lineage>
</organism>
<dbReference type="InterPro" id="IPR002401">
    <property type="entry name" value="Cyt_P450_E_grp-I"/>
</dbReference>
<dbReference type="PANTHER" id="PTHR47951">
    <property type="entry name" value="OS08G0547900 PROTEIN"/>
    <property type="match status" value="1"/>
</dbReference>
<dbReference type="Pfam" id="PF00067">
    <property type="entry name" value="p450"/>
    <property type="match status" value="2"/>
</dbReference>
<dbReference type="GO" id="GO:0020037">
    <property type="term" value="F:heme binding"/>
    <property type="evidence" value="ECO:0007669"/>
    <property type="project" value="InterPro"/>
</dbReference>
<dbReference type="PRINTS" id="PR00385">
    <property type="entry name" value="P450"/>
</dbReference>
<keyword evidence="2" id="KW-0812">Transmembrane</keyword>
<sequence>MTQQPNTASLSFFTDDNFKRVFFTLSAAAVVLLLFIYLKLRSNRASPPLPPGPRGLPLLGNLLSLDPELHTYFTNLAQTHGPILKLQLGNKVGIVITSPSLAREVLKDNDVVFANRDVPVAGRLITYGGYDITWTPYGPEWRMLRKVCVLKMLSNTTLDSVYELRRREVRKTVGYFYSRVGSPVGVGEQMFLTILNVITNMLWGGSVEGEERDKLGSEFRQIISEITELLGKPNVSDFYPGLARFDLQGVGKQMTKLALRFDMMFENLIAQRLKGVSERRDFLQYLLELKEEVDSKTPLTIIQIKALLTDMIVGGSDTSSNTIEFAMAEIMNQPEILKKAQKELEAVIGKDNIVEESDIQKLPYLQAVMKETLRLHPVLPLLVPHCPSESCIVGGYTIPKGSRIFINVWATQRDPSIWENPLKFDPDRFLNDSKWDFSGSDFNYIPFGSGRRICAGIAMAERTVVYSLATLLHSFNWELPHGEKMDLEEKFGIVLKKKIPLVAIPTPRFSDPSLYDTTLLNFFKDNVDLTRVCFTLSAAAVVFLLLIHLKLRGKRASPPLPPGPRGLPLLGNLLSLDPELHSYFRDLAQSQTHGPILKLQLGNKVGIVITSPSLAREVLRENDVVFANRDVPVAGRIATYGGYDIVWTPYGPEWRMLRKVCVLKMLSNTTLDSVYELRRREVRQTVGYCYSRVGSPVNVGEQMFLTILNVITNMLWGGAVEGDERDSLGAEFRQIVSEMTDLLGKPNLSDFYPGLARFDLQGVGKQMTKLALRFDMMFEKLIAQRSSSSLKIRDERDSSGGGQNRDFLQYLLELKEEVDSKTPLTITHVKALLMDMVVGGSDTSSNTIEFAMAEIMNQPEILKRAQQELEAVIGKDNIVEESDIHKLPYLQAVMKETLRLHPVLPLLVPHCPSESCTVGGYTIPKGSRIFINVWATQRDPSIWENPLKFDPERFLNNSKWDFSGSDFNYIPFGSGRRICAGIAMAERMVMYSLATLLHSFNWELPRGEKMDLAEKFGIVLKKKIPLVAIPTPRLLDRSLYE</sequence>
<dbReference type="FunFam" id="1.10.630.10:FF:000067">
    <property type="entry name" value="Cytochrome P450 - like protein"/>
    <property type="match status" value="2"/>
</dbReference>
<dbReference type="AlphaFoldDB" id="A0A7J6EPW8"/>
<evidence type="ECO:0000313" key="4">
    <source>
        <dbReference type="Proteomes" id="UP000525078"/>
    </source>
</evidence>
<keyword evidence="1" id="KW-0408">Iron</keyword>
<comment type="caution">
    <text evidence="3">The sequence shown here is derived from an EMBL/GenBank/DDBJ whole genome shotgun (WGS) entry which is preliminary data.</text>
</comment>
<gene>
    <name evidence="3" type="ORF">F8388_001909</name>
</gene>
<feature type="binding site" description="axial binding residue" evidence="1">
    <location>
        <position position="454"/>
    </location>
    <ligand>
        <name>heme</name>
        <dbReference type="ChEBI" id="CHEBI:30413"/>
    </ligand>
    <ligandPart>
        <name>Fe</name>
        <dbReference type="ChEBI" id="CHEBI:18248"/>
    </ligandPart>
</feature>
<dbReference type="InterPro" id="IPR017972">
    <property type="entry name" value="Cyt_P450_CS"/>
</dbReference>
<dbReference type="Proteomes" id="UP000525078">
    <property type="component" value="Unassembled WGS sequence"/>
</dbReference>
<evidence type="ECO:0008006" key="5">
    <source>
        <dbReference type="Google" id="ProtNLM"/>
    </source>
</evidence>
<dbReference type="PANTHER" id="PTHR47951:SF3">
    <property type="entry name" value="CYTOCHROME P450, FAMILY 706, SUBFAMILY A, POLYPEPTIDE 4"/>
    <property type="match status" value="1"/>
</dbReference>
<reference evidence="3 4" key="1">
    <citation type="journal article" date="2020" name="bioRxiv">
        <title>Sequence and annotation of 42 cannabis genomes reveals extensive copy number variation in cannabinoid synthesis and pathogen resistance genes.</title>
        <authorList>
            <person name="Mckernan K.J."/>
            <person name="Helbert Y."/>
            <person name="Kane L.T."/>
            <person name="Ebling H."/>
            <person name="Zhang L."/>
            <person name="Liu B."/>
            <person name="Eaton Z."/>
            <person name="Mclaughlin S."/>
            <person name="Kingan S."/>
            <person name="Baybayan P."/>
            <person name="Concepcion G."/>
            <person name="Jordan M."/>
            <person name="Riva A."/>
            <person name="Barbazuk W."/>
            <person name="Harkins T."/>
        </authorList>
    </citation>
    <scope>NUCLEOTIDE SEQUENCE [LARGE SCALE GENOMIC DNA]</scope>
    <source>
        <strain evidence="4">cv. Jamaican Lion 4</strain>
        <tissue evidence="3">Leaf</tissue>
    </source>
</reference>
<dbReference type="SUPFAM" id="SSF48264">
    <property type="entry name" value="Cytochrome P450"/>
    <property type="match status" value="2"/>
</dbReference>
<dbReference type="CDD" id="cd11073">
    <property type="entry name" value="CYP76-like"/>
    <property type="match status" value="2"/>
</dbReference>
<dbReference type="InterPro" id="IPR001128">
    <property type="entry name" value="Cyt_P450"/>
</dbReference>
<dbReference type="InterPro" id="IPR036396">
    <property type="entry name" value="Cyt_P450_sf"/>
</dbReference>
<accession>A0A7J6EPW8</accession>
<comment type="cofactor">
    <cofactor evidence="1">
        <name>heme</name>
        <dbReference type="ChEBI" id="CHEBI:30413"/>
    </cofactor>
</comment>
<proteinExistence type="predicted"/>
<name>A0A7J6EPW8_CANSA</name>
<feature type="transmembrane region" description="Helical" evidence="2">
    <location>
        <begin position="20"/>
        <end position="38"/>
    </location>
</feature>
<keyword evidence="2" id="KW-1133">Transmembrane helix</keyword>
<evidence type="ECO:0000313" key="3">
    <source>
        <dbReference type="EMBL" id="KAF4360438.1"/>
    </source>
</evidence>
<dbReference type="EMBL" id="JAATIP010000203">
    <property type="protein sequence ID" value="KAF4360438.1"/>
    <property type="molecule type" value="Genomic_DNA"/>
</dbReference>